<feature type="transmembrane region" description="Helical" evidence="7">
    <location>
        <begin position="130"/>
        <end position="150"/>
    </location>
</feature>
<feature type="domain" description="Tripartite ATP-independent periplasmic transporters DctQ component" evidence="8">
    <location>
        <begin position="27"/>
        <end position="156"/>
    </location>
</feature>
<evidence type="ECO:0000256" key="4">
    <source>
        <dbReference type="ARBA" id="ARBA00022692"/>
    </source>
</evidence>
<evidence type="ECO:0000256" key="3">
    <source>
        <dbReference type="ARBA" id="ARBA00022475"/>
    </source>
</evidence>
<name>A0A4S8ERT8_9BURK</name>
<keyword evidence="3" id="KW-1003">Cell membrane</keyword>
<dbReference type="AlphaFoldDB" id="A0A4S8ERT8"/>
<evidence type="ECO:0000256" key="6">
    <source>
        <dbReference type="ARBA" id="ARBA00023136"/>
    </source>
</evidence>
<reference evidence="9 10" key="1">
    <citation type="journal article" date="2015" name="Antonie Van Leeuwenhoek">
        <title>Lampropedia puyangensis sp. nov., isolated from symptomatic bark of Populus ? euramericana canker and emended description of Lampropedia hyalina (Ehrenberg 1832) Lee et al. 2004.</title>
        <authorList>
            <person name="Li Y."/>
            <person name="Wang T."/>
            <person name="Piao C.G."/>
            <person name="Wang L.F."/>
            <person name="Tian G.Z."/>
            <person name="Zhu T.H."/>
            <person name="Guo M.W."/>
        </authorList>
    </citation>
    <scope>NUCLEOTIDE SEQUENCE [LARGE SCALE GENOMIC DNA]</scope>
    <source>
        <strain evidence="9 10">2-bin</strain>
    </source>
</reference>
<accession>A0A4S8ERT8</accession>
<comment type="subunit">
    <text evidence="7">The complex comprises the extracytoplasmic solute receptor protein and the two transmembrane proteins.</text>
</comment>
<comment type="subcellular location">
    <subcellularLocation>
        <location evidence="7">Cell inner membrane</location>
        <topology evidence="7">Multi-pass membrane protein</topology>
    </subcellularLocation>
    <subcellularLocation>
        <location evidence="1">Cell membrane</location>
        <topology evidence="1">Multi-pass membrane protein</topology>
    </subcellularLocation>
</comment>
<dbReference type="GO" id="GO:0022857">
    <property type="term" value="F:transmembrane transporter activity"/>
    <property type="evidence" value="ECO:0007669"/>
    <property type="project" value="UniProtKB-UniRule"/>
</dbReference>
<organism evidence="9 10">
    <name type="scientific">Lampropedia puyangensis</name>
    <dbReference type="NCBI Taxonomy" id="1330072"/>
    <lineage>
        <taxon>Bacteria</taxon>
        <taxon>Pseudomonadati</taxon>
        <taxon>Pseudomonadota</taxon>
        <taxon>Betaproteobacteria</taxon>
        <taxon>Burkholderiales</taxon>
        <taxon>Comamonadaceae</taxon>
        <taxon>Lampropedia</taxon>
    </lineage>
</organism>
<sequence length="172" mass="18748">MAQCIYGLSRFLAWLGGVVLILLASISVISIAGRALSGFGLGPIPGDFELVEAGTALAVFCFMPWAHLVRSHAVVDLFWGVYPAAMQRVLIILSDLLMLVLWVLLIWRMGVAMVDYRSNGELTFILQFPVWWGYAASLIPAVFGCVVYAWRLLEDLGLTHPPAGFVAAKGGH</sequence>
<feature type="transmembrane region" description="Helical" evidence="7">
    <location>
        <begin position="89"/>
        <end position="110"/>
    </location>
</feature>
<dbReference type="InterPro" id="IPR055348">
    <property type="entry name" value="DctQ"/>
</dbReference>
<evidence type="ECO:0000256" key="1">
    <source>
        <dbReference type="ARBA" id="ARBA00004651"/>
    </source>
</evidence>
<feature type="transmembrane region" description="Helical" evidence="7">
    <location>
        <begin position="53"/>
        <end position="69"/>
    </location>
</feature>
<keyword evidence="6 7" id="KW-0472">Membrane</keyword>
<gene>
    <name evidence="9" type="ORF">E9531_15750</name>
</gene>
<evidence type="ECO:0000313" key="9">
    <source>
        <dbReference type="EMBL" id="THT97589.1"/>
    </source>
</evidence>
<proteinExistence type="inferred from homology"/>
<comment type="function">
    <text evidence="7">Part of the tripartite ATP-independent periplasmic (TRAP) transport system.</text>
</comment>
<evidence type="ECO:0000313" key="10">
    <source>
        <dbReference type="Proteomes" id="UP000308917"/>
    </source>
</evidence>
<dbReference type="Proteomes" id="UP000308917">
    <property type="component" value="Unassembled WGS sequence"/>
</dbReference>
<keyword evidence="5 7" id="KW-1133">Transmembrane helix</keyword>
<dbReference type="RefSeq" id="WP_136574728.1">
    <property type="nucleotide sequence ID" value="NZ_STFG01000027.1"/>
</dbReference>
<evidence type="ECO:0000256" key="2">
    <source>
        <dbReference type="ARBA" id="ARBA00022448"/>
    </source>
</evidence>
<keyword evidence="10" id="KW-1185">Reference proteome</keyword>
<dbReference type="EMBL" id="STFG01000027">
    <property type="protein sequence ID" value="THT97589.1"/>
    <property type="molecule type" value="Genomic_DNA"/>
</dbReference>
<evidence type="ECO:0000259" key="8">
    <source>
        <dbReference type="Pfam" id="PF04290"/>
    </source>
</evidence>
<keyword evidence="4 7" id="KW-0812">Transmembrane</keyword>
<evidence type="ECO:0000256" key="7">
    <source>
        <dbReference type="RuleBase" id="RU369079"/>
    </source>
</evidence>
<feature type="transmembrane region" description="Helical" evidence="7">
    <location>
        <begin position="12"/>
        <end position="33"/>
    </location>
</feature>
<protein>
    <recommendedName>
        <fullName evidence="7">TRAP transporter small permease protein</fullName>
    </recommendedName>
</protein>
<dbReference type="OrthoDB" id="6900059at2"/>
<evidence type="ECO:0000256" key="5">
    <source>
        <dbReference type="ARBA" id="ARBA00022989"/>
    </source>
</evidence>
<comment type="similarity">
    <text evidence="7">Belongs to the TRAP transporter small permease family.</text>
</comment>
<keyword evidence="7" id="KW-0997">Cell inner membrane</keyword>
<dbReference type="GO" id="GO:0005886">
    <property type="term" value="C:plasma membrane"/>
    <property type="evidence" value="ECO:0007669"/>
    <property type="project" value="UniProtKB-SubCell"/>
</dbReference>
<comment type="caution">
    <text evidence="9">The sequence shown here is derived from an EMBL/GenBank/DDBJ whole genome shotgun (WGS) entry which is preliminary data.</text>
</comment>
<keyword evidence="2 7" id="KW-0813">Transport</keyword>
<dbReference type="Pfam" id="PF04290">
    <property type="entry name" value="DctQ"/>
    <property type="match status" value="1"/>
</dbReference>